<dbReference type="Pfam" id="PF00271">
    <property type="entry name" value="Helicase_C"/>
    <property type="match status" value="1"/>
</dbReference>
<keyword evidence="2" id="KW-0347">Helicase</keyword>
<dbReference type="Gene3D" id="3.40.50.300">
    <property type="entry name" value="P-loop containing nucleotide triphosphate hydrolases"/>
    <property type="match status" value="2"/>
</dbReference>
<keyword evidence="2" id="KW-0547">Nucleotide-binding</keyword>
<feature type="domain" description="Helicase ATP-binding" evidence="1">
    <location>
        <begin position="9"/>
        <end position="335"/>
    </location>
</feature>
<proteinExistence type="predicted"/>
<gene>
    <name evidence="2" type="ORF">CEY15_17055</name>
</gene>
<organism evidence="2 3">
    <name type="scientific">Dietzia natronolimnaea</name>
    <dbReference type="NCBI Taxonomy" id="161920"/>
    <lineage>
        <taxon>Bacteria</taxon>
        <taxon>Bacillati</taxon>
        <taxon>Actinomycetota</taxon>
        <taxon>Actinomycetes</taxon>
        <taxon>Mycobacteriales</taxon>
        <taxon>Dietziaceae</taxon>
        <taxon>Dietzia</taxon>
    </lineage>
</organism>
<accession>A0A2A2WL75</accession>
<keyword evidence="2" id="KW-0067">ATP-binding</keyword>
<dbReference type="AlphaFoldDB" id="A0A2A2WL75"/>
<sequence>MSDLDLEAVLAALKPFQRAAVDHVTEQSFGPGADQRSGRFLIADETGLGKSIVARGVVATTIDHLRTNSSGPINIVYVCSNQDLAKQNLRRLNVTGEEETEVATRLSMLVQNTALVSSDDSSSAVNLLSLTPGTSFHNRGHRQGKAEERAIIAHLLEKSERPDHRLRRAGRDALQGMVWYRESFDQLIDQVEQKPLDLAIVERFERDISESGVLDRFRRLRREYAADPEGDDERWHRTQESIAELRRTLATAGASMLKPDLVILDEFQRFRDLLDPDSGEAGELAHALFLQEQTKVLLLSATPYKPFTHADEDGEDHYSDFIATIRFLSDGREESVTEALARYRRELTAGGDAAAAARDARSALLPYLTRSERPPLGENEDLVKVVPLGSGDPTSEDIRDWVALHHLGEAIDAPVSLEHWKSIPYFANFMDGYLQEVRIRSAREEPESGDGIDPTVTDVALRATRSLDSQALRRFDPIDLGHGHLRALADRTVGAGWWAMLWIPPSMPYLTPGETFERLGNEVTKYVVFSAWSGVPKSIAGLLSYEADRLIAHDRSYWKENSQEGRETVTKNRLQYRLVDGEKAGAMSTLALFWPHPELASIGDPLAAARRAGRQVSAEELLEFVDSALDVSGAAEHASDAFFAYPGALPDELLALSPDEVLYDFQHTEDEEPTAGLSARGFAVHVEEAHAKASQSANGGAERAGHPDLARLASFAPGVSALGAIRSVAGEGTTEAGQWRAAFVVAEGLRALFNRPGSMALLDTLYRTGKTQWQKVLAYCEDGNLRAVLDEYVFQLHSELGGRDIDDESLLFLAEQVAGAVGIRRATYRAHETTLDRAQIQLSSRFALQYGGANQSDAGQAVRQGEVRHAFNSPFAPFVLASTSVGQEGIDFHWWCHSVVHWNLPSNPVDFEQREGRVNRFAGHAVRKNVAERHWADVLASPDSRAWRAAFNAAENAETGLGEFSPWWVYPGSARIHRVVATFPMSQDIAKYRRLTNALTLYRLTLGQPRQEDMVELLERRGLATDRLPTIDLSPPPGRG</sequence>
<keyword evidence="3" id="KW-1185">Reference proteome</keyword>
<comment type="caution">
    <text evidence="2">The sequence shown here is derived from an EMBL/GenBank/DDBJ whole genome shotgun (WGS) entry which is preliminary data.</text>
</comment>
<dbReference type="OrthoDB" id="9814088at2"/>
<dbReference type="InterPro" id="IPR014001">
    <property type="entry name" value="Helicase_ATP-bd"/>
</dbReference>
<keyword evidence="2" id="KW-0378">Hydrolase</keyword>
<name>A0A2A2WL75_9ACTN</name>
<dbReference type="RefSeq" id="WP_095719421.1">
    <property type="nucleotide sequence ID" value="NZ_NTGA01000044.1"/>
</dbReference>
<dbReference type="SUPFAM" id="SSF52540">
    <property type="entry name" value="P-loop containing nucleoside triphosphate hydrolases"/>
    <property type="match status" value="2"/>
</dbReference>
<evidence type="ECO:0000259" key="1">
    <source>
        <dbReference type="SMART" id="SM00487"/>
    </source>
</evidence>
<reference evidence="3" key="1">
    <citation type="submission" date="2017-09" db="EMBL/GenBank/DDBJ databases">
        <authorList>
            <person name="Zhang Y."/>
            <person name="Huang X."/>
            <person name="Liu J."/>
            <person name="Lu L."/>
            <person name="Peng K."/>
        </authorList>
    </citation>
    <scope>NUCLEOTIDE SEQUENCE [LARGE SCALE GENOMIC DNA]</scope>
    <source>
        <strain evidence="3">S-XJ-1</strain>
    </source>
</reference>
<dbReference type="InterPro" id="IPR027417">
    <property type="entry name" value="P-loop_NTPase"/>
</dbReference>
<dbReference type="Proteomes" id="UP000218810">
    <property type="component" value="Unassembled WGS sequence"/>
</dbReference>
<protein>
    <submittedName>
        <fullName evidence="2">Helicase</fullName>
    </submittedName>
</protein>
<dbReference type="InterPro" id="IPR001650">
    <property type="entry name" value="Helicase_C-like"/>
</dbReference>
<evidence type="ECO:0000313" key="2">
    <source>
        <dbReference type="EMBL" id="PAY21783.1"/>
    </source>
</evidence>
<dbReference type="EMBL" id="NTGA01000044">
    <property type="protein sequence ID" value="PAY21783.1"/>
    <property type="molecule type" value="Genomic_DNA"/>
</dbReference>
<dbReference type="SMART" id="SM00487">
    <property type="entry name" value="DEXDc"/>
    <property type="match status" value="1"/>
</dbReference>
<evidence type="ECO:0000313" key="3">
    <source>
        <dbReference type="Proteomes" id="UP000218810"/>
    </source>
</evidence>
<dbReference type="GO" id="GO:0004386">
    <property type="term" value="F:helicase activity"/>
    <property type="evidence" value="ECO:0007669"/>
    <property type="project" value="UniProtKB-KW"/>
</dbReference>